<feature type="transmembrane region" description="Helical" evidence="7">
    <location>
        <begin position="340"/>
        <end position="367"/>
    </location>
</feature>
<keyword evidence="5 7" id="KW-0472">Membrane</keyword>
<keyword evidence="4 7" id="KW-1133">Transmembrane helix</keyword>
<evidence type="ECO:0000256" key="7">
    <source>
        <dbReference type="SAM" id="Phobius"/>
    </source>
</evidence>
<organism evidence="9 10">
    <name type="scientific">Cohnella xylanilytica</name>
    <dbReference type="NCBI Taxonomy" id="557555"/>
    <lineage>
        <taxon>Bacteria</taxon>
        <taxon>Bacillati</taxon>
        <taxon>Bacillota</taxon>
        <taxon>Bacilli</taxon>
        <taxon>Bacillales</taxon>
        <taxon>Paenibacillaceae</taxon>
        <taxon>Cohnella</taxon>
    </lineage>
</organism>
<keyword evidence="10" id="KW-1185">Reference proteome</keyword>
<reference evidence="9 10" key="1">
    <citation type="submission" date="2020-08" db="EMBL/GenBank/DDBJ databases">
        <title>Cohnella phylogeny.</title>
        <authorList>
            <person name="Dunlap C."/>
        </authorList>
    </citation>
    <scope>NUCLEOTIDE SEQUENCE [LARGE SCALE GENOMIC DNA]</scope>
    <source>
        <strain evidence="9 10">DSM 25239</strain>
    </source>
</reference>
<comment type="similarity">
    <text evidence="6">Belongs to the ABC-4 integral membrane protein family.</text>
</comment>
<feature type="transmembrane region" description="Helical" evidence="7">
    <location>
        <begin position="721"/>
        <end position="750"/>
    </location>
</feature>
<dbReference type="PANTHER" id="PTHR30572:SF4">
    <property type="entry name" value="ABC TRANSPORTER PERMEASE YTRF"/>
    <property type="match status" value="1"/>
</dbReference>
<evidence type="ECO:0000256" key="6">
    <source>
        <dbReference type="ARBA" id="ARBA00038076"/>
    </source>
</evidence>
<evidence type="ECO:0000256" key="5">
    <source>
        <dbReference type="ARBA" id="ARBA00023136"/>
    </source>
</evidence>
<dbReference type="Proteomes" id="UP000553776">
    <property type="component" value="Unassembled WGS sequence"/>
</dbReference>
<evidence type="ECO:0000313" key="9">
    <source>
        <dbReference type="EMBL" id="MBB6695757.1"/>
    </source>
</evidence>
<dbReference type="InterPro" id="IPR050250">
    <property type="entry name" value="Macrolide_Exporter_MacB"/>
</dbReference>
<evidence type="ECO:0000313" key="10">
    <source>
        <dbReference type="Proteomes" id="UP000553776"/>
    </source>
</evidence>
<feature type="transmembrane region" description="Helical" evidence="7">
    <location>
        <begin position="808"/>
        <end position="833"/>
    </location>
</feature>
<feature type="transmembrane region" description="Helical" evidence="7">
    <location>
        <begin position="771"/>
        <end position="796"/>
    </location>
</feature>
<feature type="transmembrane region" description="Helical" evidence="7">
    <location>
        <begin position="298"/>
        <end position="320"/>
    </location>
</feature>
<gene>
    <name evidence="9" type="ORF">H7B90_30630</name>
</gene>
<accession>A0A841U4Z9</accession>
<evidence type="ECO:0000259" key="8">
    <source>
        <dbReference type="Pfam" id="PF02687"/>
    </source>
</evidence>
<dbReference type="GO" id="GO:0022857">
    <property type="term" value="F:transmembrane transporter activity"/>
    <property type="evidence" value="ECO:0007669"/>
    <property type="project" value="TreeGrafter"/>
</dbReference>
<name>A0A841U4Z9_9BACL</name>
<proteinExistence type="inferred from homology"/>
<evidence type="ECO:0000256" key="4">
    <source>
        <dbReference type="ARBA" id="ARBA00022989"/>
    </source>
</evidence>
<dbReference type="PANTHER" id="PTHR30572">
    <property type="entry name" value="MEMBRANE COMPONENT OF TRANSPORTER-RELATED"/>
    <property type="match status" value="1"/>
</dbReference>
<evidence type="ECO:0000256" key="3">
    <source>
        <dbReference type="ARBA" id="ARBA00022692"/>
    </source>
</evidence>
<dbReference type="Pfam" id="PF02687">
    <property type="entry name" value="FtsX"/>
    <property type="match status" value="2"/>
</dbReference>
<dbReference type="EMBL" id="JACJVR010000139">
    <property type="protein sequence ID" value="MBB6695757.1"/>
    <property type="molecule type" value="Genomic_DNA"/>
</dbReference>
<keyword evidence="3 7" id="KW-0812">Transmembrane</keyword>
<feature type="domain" description="ABC3 transporter permease C-terminal" evidence="8">
    <location>
        <begin position="258"/>
        <end position="376"/>
    </location>
</feature>
<evidence type="ECO:0000256" key="1">
    <source>
        <dbReference type="ARBA" id="ARBA00004651"/>
    </source>
</evidence>
<keyword evidence="2" id="KW-1003">Cell membrane</keyword>
<dbReference type="InterPro" id="IPR003838">
    <property type="entry name" value="ABC3_permease_C"/>
</dbReference>
<dbReference type="AlphaFoldDB" id="A0A841U4Z9"/>
<feature type="transmembrane region" description="Helical" evidence="7">
    <location>
        <begin position="258"/>
        <end position="277"/>
    </location>
</feature>
<feature type="transmembrane region" description="Helical" evidence="7">
    <location>
        <begin position="420"/>
        <end position="440"/>
    </location>
</feature>
<comment type="caution">
    <text evidence="9">The sequence shown here is derived from an EMBL/GenBank/DDBJ whole genome shotgun (WGS) entry which is preliminary data.</text>
</comment>
<sequence>MPIWLLSVKTLVNKRVFFSLLLLVTIASLLLLVLSSAAIHGIKAAIYEKSALKFGNHQLVMNDLTAAKAKTIKADSDVKASGEVTLAGSYLLSESPKEIYGTIGYMDEQALKIGHIQLLTGDFPDERDKVAIESAYADILDVKIGDCVTLKADSQDSCYRISGIVKDYSSYWTVPDYLVKGTNDFPNLFVNRDKIQSFKQQGKTKSNLLVVLKNDSPETANIFMDKNKVKSEDAYFNFNRYDRGLSDYRILSKLSTSFNIIIVIAVLFSVYHIYMTVHAHYKKSMAIFMAVGATGKRLYHIAFLQCLFIILCSSVVAVPIGLALSSLFISLTYGGTGTGFFLPAVIVGRMILWIVMIFLILLLSSVFSLRKQLRHSIVQGLNGETTLFTRNHSLYEKISGLPFALKYLIIQITGQLKSKAIAVISISFGIILLFFTQLYAGETESTGHGPDYYLASKITTVSKTINGFQVVLNQNDSFDPAWAAELERMKGVQAIDKKTYAQGTNMLLEDNQLDPFLSNWRDRYSGRVGEYVSMPELPDRLTIIPNTDFIAVNDDSFQYLNSKYLSNEQSLSEFKKGNSILLFYPINDSERPDAGKVGLKKGDLVRLGRIELDRGSESQYRYRQWEYEVGGVILQPFAIQSGEHFRTSDRIVAVVHENDLGENSAFRGYESLEIYVQDRIDEDSMNKIDKAAKRLAAYFPGSLFYSDREQSQKEKSLINTLLILGQILFVIITLFTAISVSLILYSTVMLKQKEYATLRAIGMSLRKLKRFLYLETMVYSLAAFLISGIFIFIQMYSSSPSKGVSHYWMYYYIAVGITFGCIMVSTFIPLRGLGRFSLSDKLRSEN</sequence>
<comment type="subcellular location">
    <subcellularLocation>
        <location evidence="1">Cell membrane</location>
        <topology evidence="1">Multi-pass membrane protein</topology>
    </subcellularLocation>
</comment>
<dbReference type="GO" id="GO:0005886">
    <property type="term" value="C:plasma membrane"/>
    <property type="evidence" value="ECO:0007669"/>
    <property type="project" value="UniProtKB-SubCell"/>
</dbReference>
<feature type="domain" description="ABC3 transporter permease C-terminal" evidence="8">
    <location>
        <begin position="728"/>
        <end position="835"/>
    </location>
</feature>
<evidence type="ECO:0000256" key="2">
    <source>
        <dbReference type="ARBA" id="ARBA00022475"/>
    </source>
</evidence>
<dbReference type="RefSeq" id="WP_185139708.1">
    <property type="nucleotide sequence ID" value="NZ_JACJVR010000139.1"/>
</dbReference>
<protein>
    <submittedName>
        <fullName evidence="9">FtsX-like permease family protein</fullName>
    </submittedName>
</protein>